<reference evidence="7" key="1">
    <citation type="submission" date="2023-10" db="EMBL/GenBank/DDBJ databases">
        <authorList>
            <person name="Chen Y."/>
            <person name="Shah S."/>
            <person name="Dougan E. K."/>
            <person name="Thang M."/>
            <person name="Chan C."/>
        </authorList>
    </citation>
    <scope>NUCLEOTIDE SEQUENCE [LARGE SCALE GENOMIC DNA]</scope>
</reference>
<keyword evidence="1 4" id="KW-0479">Metal-binding</keyword>
<dbReference type="EMBL" id="CAUYUJ010008903">
    <property type="protein sequence ID" value="CAK0825358.1"/>
    <property type="molecule type" value="Genomic_DNA"/>
</dbReference>
<feature type="region of interest" description="Disordered" evidence="5">
    <location>
        <begin position="86"/>
        <end position="107"/>
    </location>
</feature>
<evidence type="ECO:0000256" key="1">
    <source>
        <dbReference type="ARBA" id="ARBA00022723"/>
    </source>
</evidence>
<feature type="domain" description="C3H1-type" evidence="6">
    <location>
        <begin position="318"/>
        <end position="346"/>
    </location>
</feature>
<dbReference type="InterPro" id="IPR036855">
    <property type="entry name" value="Znf_CCCH_sf"/>
</dbReference>
<evidence type="ECO:0000259" key="6">
    <source>
        <dbReference type="PROSITE" id="PS50103"/>
    </source>
</evidence>
<dbReference type="SUPFAM" id="SSF90229">
    <property type="entry name" value="CCCH zinc finger"/>
    <property type="match status" value="1"/>
</dbReference>
<dbReference type="InterPro" id="IPR000571">
    <property type="entry name" value="Znf_CCCH"/>
</dbReference>
<evidence type="ECO:0000256" key="5">
    <source>
        <dbReference type="SAM" id="MobiDB-lite"/>
    </source>
</evidence>
<keyword evidence="3 4" id="KW-0862">Zinc</keyword>
<evidence type="ECO:0000256" key="3">
    <source>
        <dbReference type="ARBA" id="ARBA00022833"/>
    </source>
</evidence>
<dbReference type="SMART" id="SM00356">
    <property type="entry name" value="ZnF_C3H1"/>
    <property type="match status" value="1"/>
</dbReference>
<dbReference type="Gene3D" id="4.10.1000.10">
    <property type="entry name" value="Zinc finger, CCCH-type"/>
    <property type="match status" value="1"/>
</dbReference>
<protein>
    <recommendedName>
        <fullName evidence="6">C3H1-type domain-containing protein</fullName>
    </recommendedName>
</protein>
<evidence type="ECO:0000256" key="4">
    <source>
        <dbReference type="PROSITE-ProRule" id="PRU00723"/>
    </source>
</evidence>
<dbReference type="Proteomes" id="UP001189429">
    <property type="component" value="Unassembled WGS sequence"/>
</dbReference>
<name>A0ABN9S123_9DINO</name>
<keyword evidence="8" id="KW-1185">Reference proteome</keyword>
<evidence type="ECO:0000313" key="8">
    <source>
        <dbReference type="Proteomes" id="UP001189429"/>
    </source>
</evidence>
<feature type="zinc finger region" description="C3H1-type" evidence="4">
    <location>
        <begin position="318"/>
        <end position="346"/>
    </location>
</feature>
<proteinExistence type="predicted"/>
<organism evidence="7 8">
    <name type="scientific">Prorocentrum cordatum</name>
    <dbReference type="NCBI Taxonomy" id="2364126"/>
    <lineage>
        <taxon>Eukaryota</taxon>
        <taxon>Sar</taxon>
        <taxon>Alveolata</taxon>
        <taxon>Dinophyceae</taxon>
        <taxon>Prorocentrales</taxon>
        <taxon>Prorocentraceae</taxon>
        <taxon>Prorocentrum</taxon>
    </lineage>
</organism>
<gene>
    <name evidence="7" type="ORF">PCOR1329_LOCUS25499</name>
</gene>
<comment type="caution">
    <text evidence="7">The sequence shown here is derived from an EMBL/GenBank/DDBJ whole genome shotgun (WGS) entry which is preliminary data.</text>
</comment>
<evidence type="ECO:0000313" key="7">
    <source>
        <dbReference type="EMBL" id="CAK0825358.1"/>
    </source>
</evidence>
<dbReference type="PROSITE" id="PS50103">
    <property type="entry name" value="ZF_C3H1"/>
    <property type="match status" value="1"/>
</dbReference>
<evidence type="ECO:0000256" key="2">
    <source>
        <dbReference type="ARBA" id="ARBA00022771"/>
    </source>
</evidence>
<accession>A0ABN9S123</accession>
<keyword evidence="2 4" id="KW-0863">Zinc-finger</keyword>
<feature type="compositionally biased region" description="Acidic residues" evidence="5">
    <location>
        <begin position="86"/>
        <end position="98"/>
    </location>
</feature>
<sequence length="406" mass="42397">MGKFVLLVDEECVQTEWKDEIAEQAESVAKDRGARLRRGTTRPRSEIVGADDAKVKVAEPVAADTKVLEVGGGANPNSGEFDCVDWEAEEESLQESSEELGSSSDGGDDYSVGCAGGACDVADYVETYGECPTEWPGERAHARKVDGTDGDLQRGLRRSARWLEEQTLAPEGPDGMSWGETPTASVGAAMLEQMMKYKAAAALQPPPQARPAEDPPPAPAEKTVMLQIPLQVAAAHPLAAGVVSGLEVSLLETRLEDGCMIINLRVDVGAGGAVAFEPSLAPVPVAPAPAPAPAPARTRAVLAKHQLGSGKAAPRAVERSAMVCCHWKNKGFCKYGNSCKFLHPEHKRGAGLPGGGLAGSAVQAQRPAPRPGEALLASGEFAGVTSCPLPEAMRPAYAVAASGRYS</sequence>
<dbReference type="Pfam" id="PF00642">
    <property type="entry name" value="zf-CCCH"/>
    <property type="match status" value="1"/>
</dbReference>